<dbReference type="KEGG" id="bbo:BBOV_IV002390"/>
<dbReference type="SMART" id="SM00213">
    <property type="entry name" value="UBQ"/>
    <property type="match status" value="1"/>
</dbReference>
<evidence type="ECO:0000256" key="1">
    <source>
        <dbReference type="SAM" id="MobiDB-lite"/>
    </source>
</evidence>
<dbReference type="EMBL" id="AAXT01000004">
    <property type="protein sequence ID" value="EDO05836.1"/>
    <property type="molecule type" value="Genomic_DNA"/>
</dbReference>
<dbReference type="PANTHER" id="PTHR10677">
    <property type="entry name" value="UBIQUILIN"/>
    <property type="match status" value="1"/>
</dbReference>
<dbReference type="Proteomes" id="UP000002173">
    <property type="component" value="Unassembled WGS sequence"/>
</dbReference>
<evidence type="ECO:0000313" key="3">
    <source>
        <dbReference type="EMBL" id="EDO05836.1"/>
    </source>
</evidence>
<dbReference type="eggNOG" id="KOG4248">
    <property type="taxonomic scope" value="Eukaryota"/>
</dbReference>
<evidence type="ECO:0000313" key="4">
    <source>
        <dbReference type="Proteomes" id="UP000002173"/>
    </source>
</evidence>
<dbReference type="PROSITE" id="PS50053">
    <property type="entry name" value="UBIQUITIN_2"/>
    <property type="match status" value="1"/>
</dbReference>
<dbReference type="PANTHER" id="PTHR10677:SF3">
    <property type="entry name" value="FI07626P-RELATED"/>
    <property type="match status" value="1"/>
</dbReference>
<dbReference type="AlphaFoldDB" id="A7AVL0"/>
<feature type="domain" description="Ubiquitin-like" evidence="2">
    <location>
        <begin position="5"/>
        <end position="80"/>
    </location>
</feature>
<dbReference type="GO" id="GO:0006511">
    <property type="term" value="P:ubiquitin-dependent protein catabolic process"/>
    <property type="evidence" value="ECO:0007669"/>
    <property type="project" value="TreeGrafter"/>
</dbReference>
<dbReference type="GO" id="GO:0031593">
    <property type="term" value="F:polyubiquitin modification-dependent protein binding"/>
    <property type="evidence" value="ECO:0007669"/>
    <property type="project" value="TreeGrafter"/>
</dbReference>
<comment type="caution">
    <text evidence="3">The sequence shown here is derived from an EMBL/GenBank/DDBJ whole genome shotgun (WGS) entry which is preliminary data.</text>
</comment>
<reference evidence="3 4" key="1">
    <citation type="journal article" date="2007" name="PLoS Pathog.">
        <title>Genome sequence of Babesia bovis and comparative analysis of apicomplexan hemoprotozoa.</title>
        <authorList>
            <person name="Brayton K.A."/>
            <person name="Lau A.O.T."/>
            <person name="Herndon D.R."/>
            <person name="Hannick L."/>
            <person name="Kappmeyer L.S."/>
            <person name="Berens S.J."/>
            <person name="Bidwell S.L."/>
            <person name="Brown W.C."/>
            <person name="Crabtree J."/>
            <person name="Fadrosh D."/>
            <person name="Feldblum T."/>
            <person name="Forberger H.A."/>
            <person name="Haas B.J."/>
            <person name="Howell J.M."/>
            <person name="Khouri H."/>
            <person name="Koo H."/>
            <person name="Mann D.J."/>
            <person name="Norimine J."/>
            <person name="Paulsen I.T."/>
            <person name="Radune D."/>
            <person name="Ren Q."/>
            <person name="Smith R.K. Jr."/>
            <person name="Suarez C.E."/>
            <person name="White O."/>
            <person name="Wortman J.R."/>
            <person name="Knowles D.P. Jr."/>
            <person name="McElwain T.F."/>
            <person name="Nene V.M."/>
        </authorList>
    </citation>
    <scope>NUCLEOTIDE SEQUENCE [LARGE SCALE GENOMIC DNA]</scope>
    <source>
        <strain evidence="3">T2Bo</strain>
    </source>
</reference>
<keyword evidence="4" id="KW-1185">Reference proteome</keyword>
<feature type="region of interest" description="Disordered" evidence="1">
    <location>
        <begin position="189"/>
        <end position="227"/>
    </location>
</feature>
<dbReference type="OMA" id="CDIAPEN"/>
<dbReference type="InterPro" id="IPR015496">
    <property type="entry name" value="Ubiquilin"/>
</dbReference>
<dbReference type="InParanoid" id="A7AVL0"/>
<gene>
    <name evidence="3" type="ORF">BBOV_IV002390</name>
</gene>
<reference evidence="4" key="3">
    <citation type="journal article" date="2021" name="Int. J. Parasitol.">
        <title>Comparative analysis of gene expression between Babesia bovis blood stages and kinetes allowed by improved genome annotation.</title>
        <authorList>
            <person name="Ueti M.W."/>
            <person name="Johnson W.C."/>
            <person name="Kappmeyer L.S."/>
            <person name="Herndon D.R."/>
            <person name="Mousel M.R."/>
            <person name="Reif K.E."/>
            <person name="Taus N.S."/>
            <person name="Ifeonu O.O."/>
            <person name="Silva J.C."/>
            <person name="Suarez C.E."/>
            <person name="Brayton K.A."/>
        </authorList>
    </citation>
    <scope>NUCLEOTIDE SEQUENCE [LARGE SCALE GENOMIC DNA]</scope>
</reference>
<dbReference type="VEuPathDB" id="PiroplasmaDB:BBOV_IV002390"/>
<dbReference type="InterPro" id="IPR029071">
    <property type="entry name" value="Ubiquitin-like_domsf"/>
</dbReference>
<dbReference type="Pfam" id="PF00240">
    <property type="entry name" value="ubiquitin"/>
    <property type="match status" value="1"/>
</dbReference>
<dbReference type="SUPFAM" id="SSF54236">
    <property type="entry name" value="Ubiquitin-like"/>
    <property type="match status" value="1"/>
</dbReference>
<reference evidence="4" key="2">
    <citation type="journal article" date="2020" name="Data Brief">
        <title>Transcriptome dataset of Babesia bovis life stages within vertebrate and invertebrate hosts.</title>
        <authorList>
            <person name="Ueti M.W."/>
            <person name="Johnson W.C."/>
            <person name="Kappmeyer L.S."/>
            <person name="Herndon D.R."/>
            <person name="Mousel M.R."/>
            <person name="Reif K.E."/>
            <person name="Taus N.S."/>
            <person name="Ifeonu O.O."/>
            <person name="Silva J.C."/>
            <person name="Suarez C.E."/>
            <person name="Brayton K.A."/>
        </authorList>
    </citation>
    <scope>NUCLEOTIDE SEQUENCE [LARGE SCALE GENOMIC DNA]</scope>
</reference>
<dbReference type="GO" id="GO:0005829">
    <property type="term" value="C:cytosol"/>
    <property type="evidence" value="ECO:0007669"/>
    <property type="project" value="TreeGrafter"/>
</dbReference>
<dbReference type="InterPro" id="IPR000626">
    <property type="entry name" value="Ubiquitin-like_dom"/>
</dbReference>
<dbReference type="RefSeq" id="XP_001609404.1">
    <property type="nucleotide sequence ID" value="XM_001609354.1"/>
</dbReference>
<dbReference type="STRING" id="5865.A7AVL0"/>
<sequence>MPEVLDITFRLITGQDIKLQVRDDGKISEVKGLIAGHCDISPRDMKLIFKGQLLVDDRTIGSYDVANGSTIHIIGNSPGPSNNTQTNQANTSMPSMLFGTAMNAFMREFMGTPEGPASGSNGPFTGVFPEGTFGNAPGQATGGSTFGDFINASGGPEVLLRQGLQFAQQMTAGNPDLGQAASRLFSGMMGGMMNPGHAQNTGPNNSSATSSEPTRDSTRTKAPSKMNQQDIETIVLAKDCLDVCCDAISGLDSDEGIGGSQASKELRSQCEDGIKLLCRNNDIYLDDPKSFKELLPWNLLHTLEMDLGVKEYHNVNQQDMTDFMQRYRDAQTRVHDLLRELETISEPSEPVDMDKVSRITSICALQTAIHGQMALITTILGNKISHAKDSSLDTSSRPGFTKAKPHERASGPTVSSNVRQGLNTASILPSTTQSSSLLASLGIVNPPQAPTISIPAYSSDDILVDSTWLRKQLTQYRNSTGFKSRMNDLVRDTKKLSNIYCTGILPK</sequence>
<dbReference type="Gene3D" id="3.10.20.90">
    <property type="entry name" value="Phosphatidylinositol 3-kinase Catalytic Subunit, Chain A, domain 1"/>
    <property type="match status" value="1"/>
</dbReference>
<feature type="compositionally biased region" description="Polar residues" evidence="1">
    <location>
        <begin position="197"/>
        <end position="212"/>
    </location>
</feature>
<accession>A7AVL0</accession>
<protein>
    <submittedName>
        <fullName evidence="3">Ubiquitin family domain containing protein</fullName>
    </submittedName>
</protein>
<proteinExistence type="predicted"/>
<feature type="region of interest" description="Disordered" evidence="1">
    <location>
        <begin position="388"/>
        <end position="418"/>
    </location>
</feature>
<name>A7AVL0_BABBO</name>
<dbReference type="GeneID" id="5477623"/>
<evidence type="ECO:0000259" key="2">
    <source>
        <dbReference type="PROSITE" id="PS50053"/>
    </source>
</evidence>
<organism evidence="3 4">
    <name type="scientific">Babesia bovis</name>
    <dbReference type="NCBI Taxonomy" id="5865"/>
    <lineage>
        <taxon>Eukaryota</taxon>
        <taxon>Sar</taxon>
        <taxon>Alveolata</taxon>
        <taxon>Apicomplexa</taxon>
        <taxon>Aconoidasida</taxon>
        <taxon>Piroplasmida</taxon>
        <taxon>Babesiidae</taxon>
        <taxon>Babesia</taxon>
    </lineage>
</organism>